<dbReference type="OrthoDB" id="4733020at2"/>
<name>A0A378T8R3_9MYCO</name>
<keyword evidence="2" id="KW-1185">Reference proteome</keyword>
<dbReference type="AlphaFoldDB" id="A0A378T8R3"/>
<organism evidence="1 2">
    <name type="scientific">Mycolicibacterium tokaiense</name>
    <dbReference type="NCBI Taxonomy" id="39695"/>
    <lineage>
        <taxon>Bacteria</taxon>
        <taxon>Bacillati</taxon>
        <taxon>Actinomycetota</taxon>
        <taxon>Actinomycetes</taxon>
        <taxon>Mycobacteriales</taxon>
        <taxon>Mycobacteriaceae</taxon>
        <taxon>Mycolicibacterium</taxon>
    </lineage>
</organism>
<proteinExistence type="predicted"/>
<evidence type="ECO:0000313" key="1">
    <source>
        <dbReference type="EMBL" id="STZ56547.1"/>
    </source>
</evidence>
<dbReference type="EMBL" id="UGQT01000001">
    <property type="protein sequence ID" value="STZ56547.1"/>
    <property type="molecule type" value="Genomic_DNA"/>
</dbReference>
<reference evidence="1 2" key="1">
    <citation type="submission" date="2018-06" db="EMBL/GenBank/DDBJ databases">
        <authorList>
            <consortium name="Pathogen Informatics"/>
            <person name="Doyle S."/>
        </authorList>
    </citation>
    <scope>NUCLEOTIDE SEQUENCE [LARGE SCALE GENOMIC DNA]</scope>
    <source>
        <strain evidence="1 2">NCTC10821</strain>
    </source>
</reference>
<dbReference type="RefSeq" id="WP_115277086.1">
    <property type="nucleotide sequence ID" value="NZ_AP022600.1"/>
</dbReference>
<dbReference type="Proteomes" id="UP000254978">
    <property type="component" value="Unassembled WGS sequence"/>
</dbReference>
<gene>
    <name evidence="1" type="ORF">NCTC10821_00040</name>
</gene>
<protein>
    <submittedName>
        <fullName evidence="1">Uncharacterized protein</fullName>
    </submittedName>
</protein>
<sequence>MIDNVESFVAVYVEGSADVDAVRTAVAGSTVPDGVTQVAVVGTDTFGCRIAVDLSGDFDPARGEMIARAYADGLRTRLGVPVYCLADLLMRDYPAS</sequence>
<evidence type="ECO:0000313" key="2">
    <source>
        <dbReference type="Proteomes" id="UP000254978"/>
    </source>
</evidence>
<accession>A0A378T8R3</accession>